<dbReference type="Gene3D" id="2.70.70.10">
    <property type="entry name" value="Glucose Permease (Domain IIA)"/>
    <property type="match status" value="1"/>
</dbReference>
<dbReference type="SUPFAM" id="SSF51261">
    <property type="entry name" value="Duplicated hybrid motif"/>
    <property type="match status" value="1"/>
</dbReference>
<dbReference type="PANTHER" id="PTHR21666:SF270">
    <property type="entry name" value="MUREIN HYDROLASE ACTIVATOR ENVC"/>
    <property type="match status" value="1"/>
</dbReference>
<dbReference type="InterPro" id="IPR016047">
    <property type="entry name" value="M23ase_b-sheet_dom"/>
</dbReference>
<feature type="domain" description="M23ase beta-sheet core" evidence="3">
    <location>
        <begin position="163"/>
        <end position="261"/>
    </location>
</feature>
<keyword evidence="2" id="KW-0472">Membrane</keyword>
<feature type="transmembrane region" description="Helical" evidence="2">
    <location>
        <begin position="26"/>
        <end position="45"/>
    </location>
</feature>
<sequence>MSYNNNHDNEDKKNKKSLYQFLDKEGFYIILFLCVCIVAVSAIWVSNQNQDPIVGEKPSQQGEEAPDVTLVEKDPTTDLEEASETVVIPQTKKEKKQEKPATKKEEETIKSEKTNEVKEVDETETAAEAKALQVMMMPVMGELGLEYADDHLVYHKTLDQWSTHRGIDIHAEEGTPVRAVMEGEVLEVINDTVMGITITLEHENEVLTRYSNLSTDAMVQVGDMVTKGQIISGVGTTASVKAEEGPLLHFQVIKDGKVVNPMTYLPENN</sequence>
<evidence type="ECO:0000256" key="2">
    <source>
        <dbReference type="SAM" id="Phobius"/>
    </source>
</evidence>
<feature type="region of interest" description="Disordered" evidence="1">
    <location>
        <begin position="54"/>
        <end position="122"/>
    </location>
</feature>
<evidence type="ECO:0000313" key="4">
    <source>
        <dbReference type="EMBL" id="MBM7615137.1"/>
    </source>
</evidence>
<dbReference type="InterPro" id="IPR050570">
    <property type="entry name" value="Cell_wall_metabolism_enzyme"/>
</dbReference>
<dbReference type="GO" id="GO:0016787">
    <property type="term" value="F:hydrolase activity"/>
    <property type="evidence" value="ECO:0007669"/>
    <property type="project" value="UniProtKB-KW"/>
</dbReference>
<accession>A0ABS2NQR5</accession>
<dbReference type="CDD" id="cd12797">
    <property type="entry name" value="M23_peptidase"/>
    <property type="match status" value="1"/>
</dbReference>
<keyword evidence="2" id="KW-0812">Transmembrane</keyword>
<protein>
    <submittedName>
        <fullName evidence="4">Murein DD-endopeptidase MepM/ murein hydrolase activator NlpD</fullName>
    </submittedName>
</protein>
<name>A0ABS2NQR5_9FIRM</name>
<evidence type="ECO:0000313" key="5">
    <source>
        <dbReference type="Proteomes" id="UP001314796"/>
    </source>
</evidence>
<evidence type="ECO:0000259" key="3">
    <source>
        <dbReference type="Pfam" id="PF01551"/>
    </source>
</evidence>
<dbReference type="Pfam" id="PF01551">
    <property type="entry name" value="Peptidase_M23"/>
    <property type="match status" value="1"/>
</dbReference>
<gene>
    <name evidence="4" type="ORF">JOC73_001699</name>
</gene>
<feature type="compositionally biased region" description="Basic and acidic residues" evidence="1">
    <location>
        <begin position="91"/>
        <end position="120"/>
    </location>
</feature>
<dbReference type="InterPro" id="IPR011055">
    <property type="entry name" value="Dup_hybrid_motif"/>
</dbReference>
<dbReference type="Proteomes" id="UP001314796">
    <property type="component" value="Unassembled WGS sequence"/>
</dbReference>
<keyword evidence="4" id="KW-0378">Hydrolase</keyword>
<reference evidence="4 5" key="1">
    <citation type="submission" date="2021-01" db="EMBL/GenBank/DDBJ databases">
        <title>Genomic Encyclopedia of Type Strains, Phase IV (KMG-IV): sequencing the most valuable type-strain genomes for metagenomic binning, comparative biology and taxonomic classification.</title>
        <authorList>
            <person name="Goeker M."/>
        </authorList>
    </citation>
    <scope>NUCLEOTIDE SEQUENCE [LARGE SCALE GENOMIC DNA]</scope>
    <source>
        <strain evidence="4 5">DSM 25890</strain>
    </source>
</reference>
<evidence type="ECO:0000256" key="1">
    <source>
        <dbReference type="SAM" id="MobiDB-lite"/>
    </source>
</evidence>
<dbReference type="EMBL" id="JAFBEE010000009">
    <property type="protein sequence ID" value="MBM7615137.1"/>
    <property type="molecule type" value="Genomic_DNA"/>
</dbReference>
<dbReference type="RefSeq" id="WP_204401987.1">
    <property type="nucleotide sequence ID" value="NZ_JAFBEE010000009.1"/>
</dbReference>
<organism evidence="4 5">
    <name type="scientific">Alkaliphilus hydrothermalis</name>
    <dbReference type="NCBI Taxonomy" id="1482730"/>
    <lineage>
        <taxon>Bacteria</taxon>
        <taxon>Bacillati</taxon>
        <taxon>Bacillota</taxon>
        <taxon>Clostridia</taxon>
        <taxon>Peptostreptococcales</taxon>
        <taxon>Natronincolaceae</taxon>
        <taxon>Alkaliphilus</taxon>
    </lineage>
</organism>
<dbReference type="PANTHER" id="PTHR21666">
    <property type="entry name" value="PEPTIDASE-RELATED"/>
    <property type="match status" value="1"/>
</dbReference>
<keyword evidence="2" id="KW-1133">Transmembrane helix</keyword>
<proteinExistence type="predicted"/>
<keyword evidence="5" id="KW-1185">Reference proteome</keyword>
<comment type="caution">
    <text evidence="4">The sequence shown here is derived from an EMBL/GenBank/DDBJ whole genome shotgun (WGS) entry which is preliminary data.</text>
</comment>